<dbReference type="AlphaFoldDB" id="A0A816H1M4"/>
<evidence type="ECO:0000313" key="3">
    <source>
        <dbReference type="Proteomes" id="UP000663834"/>
    </source>
</evidence>
<organism evidence="1 3">
    <name type="scientific">Rotaria magnacalcarata</name>
    <dbReference type="NCBI Taxonomy" id="392030"/>
    <lineage>
        <taxon>Eukaryota</taxon>
        <taxon>Metazoa</taxon>
        <taxon>Spiralia</taxon>
        <taxon>Gnathifera</taxon>
        <taxon>Rotifera</taxon>
        <taxon>Eurotatoria</taxon>
        <taxon>Bdelloidea</taxon>
        <taxon>Philodinida</taxon>
        <taxon>Philodinidae</taxon>
        <taxon>Rotaria</taxon>
    </lineage>
</organism>
<comment type="caution">
    <text evidence="1">The sequence shown here is derived from an EMBL/GenBank/DDBJ whole genome shotgun (WGS) entry which is preliminary data.</text>
</comment>
<evidence type="ECO:0000313" key="2">
    <source>
        <dbReference type="EMBL" id="CAF4487696.1"/>
    </source>
</evidence>
<proteinExistence type="predicted"/>
<name>A0A816H1M4_9BILA</name>
<dbReference type="EMBL" id="CAJOBH010074548">
    <property type="protein sequence ID" value="CAF4487696.1"/>
    <property type="molecule type" value="Genomic_DNA"/>
</dbReference>
<sequence>MWLDHDLTPSQLKESVKNEEFRNGLLGYLEDIIKQDLSNFDFDTSETDVPERQHTHIISNNECAISTTESNTTKLIPLIMPTPKPSMTNFALHFKNDIVQLNPTCRMRMPRRIENVSSINIESGEIKLKRLHETINNFNEYIISACRSNMDIKYIFSGSDAKALVYYITDYVTKSNLSFHDTFDLY</sequence>
<evidence type="ECO:0000313" key="1">
    <source>
        <dbReference type="EMBL" id="CAF1681201.1"/>
    </source>
</evidence>
<accession>A0A816H1M4</accession>
<reference evidence="1" key="1">
    <citation type="submission" date="2021-02" db="EMBL/GenBank/DDBJ databases">
        <authorList>
            <person name="Nowell W R."/>
        </authorList>
    </citation>
    <scope>NUCLEOTIDE SEQUENCE</scope>
</reference>
<dbReference type="Proteomes" id="UP000663834">
    <property type="component" value="Unassembled WGS sequence"/>
</dbReference>
<dbReference type="EMBL" id="CAJNOW010020732">
    <property type="protein sequence ID" value="CAF1681201.1"/>
    <property type="molecule type" value="Genomic_DNA"/>
</dbReference>
<dbReference type="OrthoDB" id="3267861at2759"/>
<protein>
    <submittedName>
        <fullName evidence="1">Uncharacterized protein</fullName>
    </submittedName>
</protein>
<dbReference type="Proteomes" id="UP000681967">
    <property type="component" value="Unassembled WGS sequence"/>
</dbReference>
<gene>
    <name evidence="2" type="ORF">BYL167_LOCUS35423</name>
    <name evidence="1" type="ORF">KQP761_LOCUS36644</name>
</gene>